<dbReference type="InterPro" id="IPR007374">
    <property type="entry name" value="ASCH_domain"/>
</dbReference>
<sequence>MPAQRTLLLSLRPRFAAAILAGTKTIEIRRRPVNAAPGTAIILYASSPQMAVVGTARLAHITVCPPDDGWRRFHHEFGLGRDEYNEYLDGAVNAHLLHVTAVNRLNEPLPLRHLREQAPFQPPQSFRYVAAGDPEGLRDLVVR</sequence>
<organism evidence="2 3">
    <name type="scientific">Actinoplanes campanulatus</name>
    <dbReference type="NCBI Taxonomy" id="113559"/>
    <lineage>
        <taxon>Bacteria</taxon>
        <taxon>Bacillati</taxon>
        <taxon>Actinomycetota</taxon>
        <taxon>Actinomycetes</taxon>
        <taxon>Micromonosporales</taxon>
        <taxon>Micromonosporaceae</taxon>
        <taxon>Actinoplanes</taxon>
    </lineage>
</organism>
<accession>A0A7W5FGL4</accession>
<evidence type="ECO:0000259" key="1">
    <source>
        <dbReference type="Pfam" id="PF04266"/>
    </source>
</evidence>
<dbReference type="Gene3D" id="2.30.130.30">
    <property type="entry name" value="Hypothetical protein"/>
    <property type="match status" value="1"/>
</dbReference>
<dbReference type="Proteomes" id="UP000590749">
    <property type="component" value="Unassembled WGS sequence"/>
</dbReference>
<evidence type="ECO:0000313" key="3">
    <source>
        <dbReference type="Proteomes" id="UP000590749"/>
    </source>
</evidence>
<comment type="caution">
    <text evidence="2">The sequence shown here is derived from an EMBL/GenBank/DDBJ whole genome shotgun (WGS) entry which is preliminary data.</text>
</comment>
<name>A0A7W5FGL4_9ACTN</name>
<gene>
    <name evidence="2" type="ORF">FHR83_005345</name>
</gene>
<proteinExistence type="predicted"/>
<keyword evidence="3" id="KW-1185">Reference proteome</keyword>
<protein>
    <submittedName>
        <fullName evidence="2">Putative transcriptional regulator</fullName>
    </submittedName>
</protein>
<dbReference type="Pfam" id="PF04266">
    <property type="entry name" value="ASCH"/>
    <property type="match status" value="1"/>
</dbReference>
<feature type="domain" description="ASCH" evidence="1">
    <location>
        <begin position="9"/>
        <end position="69"/>
    </location>
</feature>
<evidence type="ECO:0000313" key="2">
    <source>
        <dbReference type="EMBL" id="MBB3097661.1"/>
    </source>
</evidence>
<reference evidence="2 3" key="1">
    <citation type="submission" date="2020-08" db="EMBL/GenBank/DDBJ databases">
        <title>Genomic Encyclopedia of Type Strains, Phase III (KMG-III): the genomes of soil and plant-associated and newly described type strains.</title>
        <authorList>
            <person name="Whitman W."/>
        </authorList>
    </citation>
    <scope>NUCLEOTIDE SEQUENCE [LARGE SCALE GENOMIC DNA]</scope>
    <source>
        <strain evidence="2 3">CECT 3287</strain>
    </source>
</reference>
<dbReference type="RefSeq" id="WP_183223060.1">
    <property type="nucleotide sequence ID" value="NZ_BMPW01000019.1"/>
</dbReference>
<dbReference type="SUPFAM" id="SSF88697">
    <property type="entry name" value="PUA domain-like"/>
    <property type="match status" value="1"/>
</dbReference>
<dbReference type="AlphaFoldDB" id="A0A7W5FGL4"/>
<dbReference type="EMBL" id="JACHXF010000012">
    <property type="protein sequence ID" value="MBB3097661.1"/>
    <property type="molecule type" value="Genomic_DNA"/>
</dbReference>
<dbReference type="InterPro" id="IPR015947">
    <property type="entry name" value="PUA-like_sf"/>
</dbReference>